<name>A0A6N8CR75_9BACI</name>
<evidence type="ECO:0000313" key="3">
    <source>
        <dbReference type="EMBL" id="MTT32682.1"/>
    </source>
</evidence>
<protein>
    <submittedName>
        <fullName evidence="3">Stage III sporulation protein AG</fullName>
    </submittedName>
</protein>
<dbReference type="InterPro" id="IPR014195">
    <property type="entry name" value="Spore_III_AG"/>
</dbReference>
<organism evidence="3 4">
    <name type="scientific">Terrilactibacillus tamarindi</name>
    <dbReference type="NCBI Taxonomy" id="2599694"/>
    <lineage>
        <taxon>Bacteria</taxon>
        <taxon>Bacillati</taxon>
        <taxon>Bacillota</taxon>
        <taxon>Bacilli</taxon>
        <taxon>Bacillales</taxon>
        <taxon>Bacillaceae</taxon>
        <taxon>Terrilactibacillus</taxon>
    </lineage>
</organism>
<evidence type="ECO:0000256" key="1">
    <source>
        <dbReference type="SAM" id="MobiDB-lite"/>
    </source>
</evidence>
<dbReference type="NCBIfam" id="TIGR02830">
    <property type="entry name" value="spore_III_AG"/>
    <property type="match status" value="1"/>
</dbReference>
<feature type="transmembrane region" description="Helical" evidence="2">
    <location>
        <begin position="29"/>
        <end position="47"/>
    </location>
</feature>
<evidence type="ECO:0000313" key="4">
    <source>
        <dbReference type="Proteomes" id="UP000440978"/>
    </source>
</evidence>
<proteinExistence type="predicted"/>
<dbReference type="EMBL" id="WNHB01000019">
    <property type="protein sequence ID" value="MTT32682.1"/>
    <property type="molecule type" value="Genomic_DNA"/>
</dbReference>
<dbReference type="RefSeq" id="WP_155220192.1">
    <property type="nucleotide sequence ID" value="NZ_WNHB01000019.1"/>
</dbReference>
<dbReference type="Proteomes" id="UP000440978">
    <property type="component" value="Unassembled WGS sequence"/>
</dbReference>
<keyword evidence="2" id="KW-0812">Transmembrane</keyword>
<feature type="region of interest" description="Disordered" evidence="1">
    <location>
        <begin position="52"/>
        <end position="73"/>
    </location>
</feature>
<keyword evidence="2" id="KW-1133">Transmembrane helix</keyword>
<evidence type="ECO:0000256" key="2">
    <source>
        <dbReference type="SAM" id="Phobius"/>
    </source>
</evidence>
<accession>A0A6N8CR75</accession>
<comment type="caution">
    <text evidence="3">The sequence shown here is derived from an EMBL/GenBank/DDBJ whole genome shotgun (WGS) entry which is preliminary data.</text>
</comment>
<sequence length="218" mass="24413">MSLIQWIKDQLFKKQTDNSQKKHLNKQTLLLLGILGISFMLISHFFTSSSGTDSQDSLPTVTHPKSLSTNQLQSAKEKLGTSKFSSMSKYESYYNQRLARILEQVTGVSKVSVMVTFSSTEKNIYQDNVKTQTNQTEEQDRNGGTRTVNEKNEDSEVVVIDNNSQKTPVVVGKEQPEVRGVLVVAEGANNPTLKSWIMQAVSTVLDVPNYKVQVLPKR</sequence>
<keyword evidence="2" id="KW-0472">Membrane</keyword>
<keyword evidence="4" id="KW-1185">Reference proteome</keyword>
<reference evidence="3 4" key="1">
    <citation type="submission" date="2019-11" db="EMBL/GenBank/DDBJ databases">
        <title>Terrilactibacillus tamarindus sp. nov. BCM23-1 isolated from bark of Tamarindus indica.</title>
        <authorList>
            <person name="Kingkaew E."/>
            <person name="Tanasupawat S."/>
        </authorList>
    </citation>
    <scope>NUCLEOTIDE SEQUENCE [LARGE SCALE GENOMIC DNA]</scope>
    <source>
        <strain evidence="3 4">BCM23-1</strain>
    </source>
</reference>
<dbReference type="AlphaFoldDB" id="A0A6N8CR75"/>
<gene>
    <name evidence="3" type="primary">spoIIIAG</name>
    <name evidence="3" type="ORF">GMB86_11760</name>
</gene>
<dbReference type="OrthoDB" id="2381602at2"/>